<organism evidence="4 5">
    <name type="scientific">Billgrantia desiderata</name>
    <dbReference type="NCBI Taxonomy" id="52021"/>
    <lineage>
        <taxon>Bacteria</taxon>
        <taxon>Pseudomonadati</taxon>
        <taxon>Pseudomonadota</taxon>
        <taxon>Gammaproteobacteria</taxon>
        <taxon>Oceanospirillales</taxon>
        <taxon>Halomonadaceae</taxon>
        <taxon>Billgrantia</taxon>
    </lineage>
</organism>
<evidence type="ECO:0000259" key="3">
    <source>
        <dbReference type="Pfam" id="PF10017"/>
    </source>
</evidence>
<reference evidence="4" key="2">
    <citation type="journal article" date="2021" name="Front. Microbiol.">
        <title>Aerobic Denitrification and Heterotrophic Sulfur Oxidation in the Genus Halomonas Revealed by Six Novel Species Characterizations and Genome-Based Analysis.</title>
        <authorList>
            <person name="Wang L."/>
            <person name="Shao Z."/>
        </authorList>
    </citation>
    <scope>NUCLEOTIDE SEQUENCE</scope>
    <source>
        <strain evidence="4">MCCC 1A05776</strain>
    </source>
</reference>
<evidence type="ECO:0000256" key="1">
    <source>
        <dbReference type="ARBA" id="ARBA00022603"/>
    </source>
</evidence>
<dbReference type="InterPro" id="IPR017804">
    <property type="entry name" value="MeTrfase_EgtD-like"/>
</dbReference>
<dbReference type="PANTHER" id="PTHR43397:SF1">
    <property type="entry name" value="ERGOTHIONEINE BIOSYNTHESIS PROTEIN 1"/>
    <property type="match status" value="1"/>
</dbReference>
<proteinExistence type="predicted"/>
<dbReference type="InterPro" id="IPR019257">
    <property type="entry name" value="MeTrfase_dom"/>
</dbReference>
<dbReference type="Gene3D" id="3.40.50.150">
    <property type="entry name" value="Vaccinia Virus protein VP39"/>
    <property type="match status" value="1"/>
</dbReference>
<evidence type="ECO:0000256" key="2">
    <source>
        <dbReference type="ARBA" id="ARBA00022679"/>
    </source>
</evidence>
<reference evidence="4" key="1">
    <citation type="submission" date="2020-05" db="EMBL/GenBank/DDBJ databases">
        <authorList>
            <person name="Wang L."/>
            <person name="Shao Z."/>
        </authorList>
    </citation>
    <scope>NUCLEOTIDE SEQUENCE</scope>
    <source>
        <strain evidence="4">MCCC 1A05776</strain>
    </source>
</reference>
<evidence type="ECO:0000313" key="4">
    <source>
        <dbReference type="EMBL" id="MCE8052311.1"/>
    </source>
</evidence>
<dbReference type="InterPro" id="IPR051128">
    <property type="entry name" value="EgtD_Methyltrsf_superfamily"/>
</dbReference>
<dbReference type="PIRSF" id="PIRSF018005">
    <property type="entry name" value="UCP018005"/>
    <property type="match status" value="1"/>
</dbReference>
<name>A0AAW4YUX3_9GAMM</name>
<keyword evidence="2 4" id="KW-0808">Transferase</keyword>
<protein>
    <submittedName>
        <fullName evidence="4">L-histidine N(Alpha)-methyltransferase</fullName>
        <ecNumber evidence="4">2.1.1.44</ecNumber>
    </submittedName>
</protein>
<dbReference type="Proteomes" id="UP001320178">
    <property type="component" value="Unassembled WGS sequence"/>
</dbReference>
<sequence>MNPFVTFHDQHSPEAAGSLSQELMVGLAATPKYTSPKFFYDRRGSELFDAICEQPEYYPTRTEEAILRAAVGEIAEVVGRDATLIELGSGASRKVRLLLEALHPACYLGVDISRDFLLDSTRRLAVDYPWLEVHAACADFSQPMRWPEGLSGERPVAFFPGSSIGNFTPEEAEAFLVGLAQLLPPGGGLLIGVDLIKDRAILDAAYNDAAGITAAFNLNLLERLRRDFDTEVDPSRFHHLAFYNEAESRIEMHLVSRCDQAIHVAEERFFFAEGESLHTENSYKYSVAGFLELAGRAGFEPRAHWTDRDALFCIHYLERAAGWRHP</sequence>
<keyword evidence="1 4" id="KW-0489">Methyltransferase</keyword>
<dbReference type="InterPro" id="IPR029063">
    <property type="entry name" value="SAM-dependent_MTases_sf"/>
</dbReference>
<dbReference type="RefSeq" id="WP_103969207.1">
    <property type="nucleotide sequence ID" value="NZ_FNVC01000011.1"/>
</dbReference>
<dbReference type="NCBIfam" id="TIGR03438">
    <property type="entry name" value="egtD_ergothio"/>
    <property type="match status" value="1"/>
</dbReference>
<dbReference type="PANTHER" id="PTHR43397">
    <property type="entry name" value="ERGOTHIONEINE BIOSYNTHESIS PROTEIN 1"/>
    <property type="match status" value="1"/>
</dbReference>
<gene>
    <name evidence="4" type="primary">egtD</name>
    <name evidence="4" type="ORF">HOP61_13455</name>
</gene>
<dbReference type="EMBL" id="JABFTS010000005">
    <property type="protein sequence ID" value="MCE8052311.1"/>
    <property type="molecule type" value="Genomic_DNA"/>
</dbReference>
<dbReference type="InterPro" id="IPR035094">
    <property type="entry name" value="EgtD"/>
</dbReference>
<feature type="domain" description="Histidine-specific methyltransferase SAM-dependent" evidence="3">
    <location>
        <begin position="20"/>
        <end position="318"/>
    </location>
</feature>
<dbReference type="GO" id="GO:0052706">
    <property type="term" value="F:L-histidine N(alpha)-methyltransferase activity"/>
    <property type="evidence" value="ECO:0007669"/>
    <property type="project" value="UniProtKB-EC"/>
</dbReference>
<dbReference type="Pfam" id="PF10017">
    <property type="entry name" value="Methyltransf_33"/>
    <property type="match status" value="1"/>
</dbReference>
<dbReference type="GO" id="GO:0032259">
    <property type="term" value="P:methylation"/>
    <property type="evidence" value="ECO:0007669"/>
    <property type="project" value="UniProtKB-KW"/>
</dbReference>
<accession>A0AAW4YUX3</accession>
<dbReference type="SUPFAM" id="SSF53335">
    <property type="entry name" value="S-adenosyl-L-methionine-dependent methyltransferases"/>
    <property type="match status" value="1"/>
</dbReference>
<comment type="caution">
    <text evidence="4">The sequence shown here is derived from an EMBL/GenBank/DDBJ whole genome shotgun (WGS) entry which is preliminary data.</text>
</comment>
<dbReference type="AlphaFoldDB" id="A0AAW4YUX3"/>
<evidence type="ECO:0000313" key="5">
    <source>
        <dbReference type="Proteomes" id="UP001320178"/>
    </source>
</evidence>
<dbReference type="EC" id="2.1.1.44" evidence="4"/>